<dbReference type="Proteomes" id="UP000501602">
    <property type="component" value="Chromosome"/>
</dbReference>
<dbReference type="PANTHER" id="PTHR34387">
    <property type="entry name" value="SLR1258 PROTEIN"/>
    <property type="match status" value="1"/>
</dbReference>
<gene>
    <name evidence="2" type="ORF">HER31_08260</name>
</gene>
<feature type="signal peptide" evidence="1">
    <location>
        <begin position="1"/>
        <end position="17"/>
    </location>
</feature>
<feature type="chain" id="PRO_5026136084" evidence="1">
    <location>
        <begin position="18"/>
        <end position="215"/>
    </location>
</feature>
<dbReference type="RefSeq" id="WP_168660127.1">
    <property type="nucleotide sequence ID" value="NZ_CP051180.1"/>
</dbReference>
<evidence type="ECO:0000313" key="2">
    <source>
        <dbReference type="EMBL" id="QIZ76866.1"/>
    </source>
</evidence>
<keyword evidence="3" id="KW-1185">Reference proteome</keyword>
<protein>
    <submittedName>
        <fullName evidence="2">SIMPL domain-containing protein</fullName>
    </submittedName>
</protein>
<dbReference type="InterPro" id="IPR052022">
    <property type="entry name" value="26kDa_periplasmic_antigen"/>
</dbReference>
<dbReference type="Gene3D" id="3.30.110.170">
    <property type="entry name" value="Protein of unknown function (DUF541), domain 1"/>
    <property type="match status" value="1"/>
</dbReference>
<name>A0A6H1UF77_9GAMM</name>
<dbReference type="InterPro" id="IPR007497">
    <property type="entry name" value="SIMPL/DUF541"/>
</dbReference>
<dbReference type="AlphaFoldDB" id="A0A6H1UF77"/>
<dbReference type="PANTHER" id="PTHR34387:SF2">
    <property type="entry name" value="SLR1258 PROTEIN"/>
    <property type="match status" value="1"/>
</dbReference>
<dbReference type="GO" id="GO:0006974">
    <property type="term" value="P:DNA damage response"/>
    <property type="evidence" value="ECO:0007669"/>
    <property type="project" value="TreeGrafter"/>
</dbReference>
<dbReference type="EMBL" id="CP051180">
    <property type="protein sequence ID" value="QIZ76866.1"/>
    <property type="molecule type" value="Genomic_DNA"/>
</dbReference>
<evidence type="ECO:0000256" key="1">
    <source>
        <dbReference type="SAM" id="SignalP"/>
    </source>
</evidence>
<reference evidence="2 3" key="1">
    <citation type="submission" date="2020-04" db="EMBL/GenBank/DDBJ databases">
        <title>Ferrimonas sp. S7 isolated from sea water.</title>
        <authorList>
            <person name="Bae S.S."/>
            <person name="Baek K."/>
        </authorList>
    </citation>
    <scope>NUCLEOTIDE SEQUENCE [LARGE SCALE GENOMIC DNA]</scope>
    <source>
        <strain evidence="2 3">S7</strain>
    </source>
</reference>
<proteinExistence type="predicted"/>
<organism evidence="2 3">
    <name type="scientific">Ferrimonas lipolytica</name>
    <dbReference type="NCBI Taxonomy" id="2724191"/>
    <lineage>
        <taxon>Bacteria</taxon>
        <taxon>Pseudomonadati</taxon>
        <taxon>Pseudomonadota</taxon>
        <taxon>Gammaproteobacteria</taxon>
        <taxon>Alteromonadales</taxon>
        <taxon>Ferrimonadaceae</taxon>
        <taxon>Ferrimonas</taxon>
    </lineage>
</organism>
<sequence>MKQILWLLCFCAASASAGIIEVTGSASLVSEPTMAILTASVSSEAQTAKEAKKQTDKVMSRVLNAFESANIDGQRYKAGHLQLGPQYNYRSDERELLGYQAQRQLELEVDIDQVGFWLEQFTELGINNVSAPQYQAPLSQKQQDQLLQRALKNALHKAQVLADATEQQLGKVVDVQEQGGSPRPVMYKATMADAESYHAGTVAEQVSLRLKVELN</sequence>
<accession>A0A6H1UF77</accession>
<dbReference type="Gene3D" id="3.30.70.2970">
    <property type="entry name" value="Protein of unknown function (DUF541), domain 2"/>
    <property type="match status" value="1"/>
</dbReference>
<evidence type="ECO:0000313" key="3">
    <source>
        <dbReference type="Proteomes" id="UP000501602"/>
    </source>
</evidence>
<dbReference type="Pfam" id="PF04402">
    <property type="entry name" value="SIMPL"/>
    <property type="match status" value="1"/>
</dbReference>
<dbReference type="KEGG" id="fes:HER31_08260"/>
<keyword evidence="1" id="KW-0732">Signal</keyword>